<comment type="similarity">
    <text evidence="1">Belongs to the universal ribosomal protein uL11 family.</text>
</comment>
<dbReference type="SMART" id="SM00649">
    <property type="entry name" value="RL11"/>
    <property type="match status" value="1"/>
</dbReference>
<proteinExistence type="inferred from homology"/>
<dbReference type="InterPro" id="IPR036769">
    <property type="entry name" value="Ribosomal_uL11_C_sf"/>
</dbReference>
<dbReference type="AlphaFoldDB" id="A0A9N9G2F0"/>
<keyword evidence="3" id="KW-0687">Ribonucleoprotein</keyword>
<evidence type="ECO:0000256" key="3">
    <source>
        <dbReference type="ARBA" id="ARBA00023274"/>
    </source>
</evidence>
<dbReference type="SUPFAM" id="SSF54747">
    <property type="entry name" value="Ribosomal L11/L12e N-terminal domain"/>
    <property type="match status" value="1"/>
</dbReference>
<dbReference type="InterPro" id="IPR000911">
    <property type="entry name" value="Ribosomal_uL11"/>
</dbReference>
<protein>
    <submittedName>
        <fullName evidence="5">12598_t:CDS:1</fullName>
    </submittedName>
</protein>
<dbReference type="GO" id="GO:0005840">
    <property type="term" value="C:ribosome"/>
    <property type="evidence" value="ECO:0007669"/>
    <property type="project" value="UniProtKB-KW"/>
</dbReference>
<keyword evidence="6" id="KW-1185">Reference proteome</keyword>
<gene>
    <name evidence="5" type="ORF">ALEPTO_LOCUS7073</name>
</gene>
<name>A0A9N9G2F0_9GLOM</name>
<dbReference type="InterPro" id="IPR036796">
    <property type="entry name" value="Ribosomal_uL11_N_sf"/>
</dbReference>
<evidence type="ECO:0000313" key="6">
    <source>
        <dbReference type="Proteomes" id="UP000789508"/>
    </source>
</evidence>
<organism evidence="5 6">
    <name type="scientific">Ambispora leptoticha</name>
    <dbReference type="NCBI Taxonomy" id="144679"/>
    <lineage>
        <taxon>Eukaryota</taxon>
        <taxon>Fungi</taxon>
        <taxon>Fungi incertae sedis</taxon>
        <taxon>Mucoromycota</taxon>
        <taxon>Glomeromycotina</taxon>
        <taxon>Glomeromycetes</taxon>
        <taxon>Archaeosporales</taxon>
        <taxon>Ambisporaceae</taxon>
        <taxon>Ambispora</taxon>
    </lineage>
</organism>
<evidence type="ECO:0000256" key="2">
    <source>
        <dbReference type="ARBA" id="ARBA00022980"/>
    </source>
</evidence>
<dbReference type="GO" id="GO:0006412">
    <property type="term" value="P:translation"/>
    <property type="evidence" value="ECO:0007669"/>
    <property type="project" value="InterPro"/>
</dbReference>
<dbReference type="GO" id="GO:0003735">
    <property type="term" value="F:structural constituent of ribosome"/>
    <property type="evidence" value="ECO:0007669"/>
    <property type="project" value="InterPro"/>
</dbReference>
<evidence type="ECO:0000256" key="4">
    <source>
        <dbReference type="SAM" id="MobiDB-lite"/>
    </source>
</evidence>
<evidence type="ECO:0000313" key="5">
    <source>
        <dbReference type="EMBL" id="CAG8576864.1"/>
    </source>
</evidence>
<sequence length="352" mass="39699">MKEFITHAKQAQAMQKKMEREGIMGIMNDPKLRKQMEELQKRFGGKASERSWLAHTADNGEAGGSSPPIGAKVRPRGDLFAENKPLRRKPPMDNCRMNHKENTPEKLAEHQKRQELIEKGYKPCQGRGIMPFLAGLEKCGILIPPTTEYCERCKEEQRKEQERSEDGHMSDGLCESSIEFKNGSLHVYPEDLSKIPPPLLERFEVNVVPSHSKKIFPSGGSYSDNLQDQISNLESKLQCAKQSGDKSEIICGQAKPGASLAFLKNMTLFCREFNEKTKERNGELVSVEIVVYPDKTHNHLIKKALGEKKEITQAELEQVAKEIMSSLNTEDIEKAKKIVAGTIRSFNGVKDY</sequence>
<reference evidence="5" key="1">
    <citation type="submission" date="2021-06" db="EMBL/GenBank/DDBJ databases">
        <authorList>
            <person name="Kallberg Y."/>
            <person name="Tangrot J."/>
            <person name="Rosling A."/>
        </authorList>
    </citation>
    <scope>NUCLEOTIDE SEQUENCE</scope>
    <source>
        <strain evidence="5">FL130A</strain>
    </source>
</reference>
<accession>A0A9N9G2F0</accession>
<evidence type="ECO:0000256" key="1">
    <source>
        <dbReference type="ARBA" id="ARBA00010537"/>
    </source>
</evidence>
<dbReference type="OrthoDB" id="1091498at2759"/>
<keyword evidence="2" id="KW-0689">Ribosomal protein</keyword>
<feature type="region of interest" description="Disordered" evidence="4">
    <location>
        <begin position="40"/>
        <end position="75"/>
    </location>
</feature>
<comment type="caution">
    <text evidence="5">The sequence shown here is derived from an EMBL/GenBank/DDBJ whole genome shotgun (WGS) entry which is preliminary data.</text>
</comment>
<dbReference type="EMBL" id="CAJVPS010002809">
    <property type="protein sequence ID" value="CAG8576864.1"/>
    <property type="molecule type" value="Genomic_DNA"/>
</dbReference>
<dbReference type="Proteomes" id="UP000789508">
    <property type="component" value="Unassembled WGS sequence"/>
</dbReference>
<dbReference type="Gene3D" id="3.30.1550.10">
    <property type="entry name" value="Ribosomal protein L11/L12, N-terminal domain"/>
    <property type="match status" value="1"/>
</dbReference>
<dbReference type="Gene3D" id="1.10.10.250">
    <property type="entry name" value="Ribosomal protein L11, C-terminal domain"/>
    <property type="match status" value="1"/>
</dbReference>
<dbReference type="GO" id="GO:1990904">
    <property type="term" value="C:ribonucleoprotein complex"/>
    <property type="evidence" value="ECO:0007669"/>
    <property type="project" value="UniProtKB-KW"/>
</dbReference>